<dbReference type="Pfam" id="PF01522">
    <property type="entry name" value="Polysacc_deac_1"/>
    <property type="match status" value="1"/>
</dbReference>
<feature type="transmembrane region" description="Helical" evidence="5">
    <location>
        <begin position="735"/>
        <end position="755"/>
    </location>
</feature>
<dbReference type="Gene3D" id="3.20.20.370">
    <property type="entry name" value="Glycoside hydrolase/deacetylase"/>
    <property type="match status" value="1"/>
</dbReference>
<feature type="compositionally biased region" description="Basic and acidic residues" evidence="4">
    <location>
        <begin position="1"/>
        <end position="17"/>
    </location>
</feature>
<evidence type="ECO:0000313" key="7">
    <source>
        <dbReference type="EMBL" id="GAA0260620.1"/>
    </source>
</evidence>
<reference evidence="8" key="1">
    <citation type="journal article" date="2019" name="Int. J. Syst. Evol. Microbiol.">
        <title>The Global Catalogue of Microorganisms (GCM) 10K type strain sequencing project: providing services to taxonomists for standard genome sequencing and annotation.</title>
        <authorList>
            <consortium name="The Broad Institute Genomics Platform"/>
            <consortium name="The Broad Institute Genome Sequencing Center for Infectious Disease"/>
            <person name="Wu L."/>
            <person name="Ma J."/>
        </authorList>
    </citation>
    <scope>NUCLEOTIDE SEQUENCE [LARGE SCALE GENOMIC DNA]</scope>
    <source>
        <strain evidence="8">JCM 10425</strain>
    </source>
</reference>
<dbReference type="Pfam" id="PF13641">
    <property type="entry name" value="Glyco_tranf_2_3"/>
    <property type="match status" value="1"/>
</dbReference>
<comment type="similarity">
    <text evidence="1">Belongs to the glycosyltransferase 2 family.</text>
</comment>
<evidence type="ECO:0000259" key="6">
    <source>
        <dbReference type="PROSITE" id="PS51677"/>
    </source>
</evidence>
<keyword evidence="5" id="KW-0472">Membrane</keyword>
<dbReference type="EMBL" id="BAAAGX010000020">
    <property type="protein sequence ID" value="GAA0260620.1"/>
    <property type="molecule type" value="Genomic_DNA"/>
</dbReference>
<feature type="region of interest" description="Disordered" evidence="4">
    <location>
        <begin position="1"/>
        <end position="62"/>
    </location>
</feature>
<evidence type="ECO:0000256" key="4">
    <source>
        <dbReference type="SAM" id="MobiDB-lite"/>
    </source>
</evidence>
<proteinExistence type="inferred from homology"/>
<evidence type="ECO:0000313" key="8">
    <source>
        <dbReference type="Proteomes" id="UP001500967"/>
    </source>
</evidence>
<protein>
    <submittedName>
        <fullName evidence="7">Glycosyltransferase</fullName>
    </submittedName>
</protein>
<feature type="compositionally biased region" description="Basic and acidic residues" evidence="4">
    <location>
        <begin position="52"/>
        <end position="62"/>
    </location>
</feature>
<evidence type="ECO:0000256" key="5">
    <source>
        <dbReference type="SAM" id="Phobius"/>
    </source>
</evidence>
<evidence type="ECO:0000256" key="1">
    <source>
        <dbReference type="ARBA" id="ARBA00006739"/>
    </source>
</evidence>
<dbReference type="SUPFAM" id="SSF88713">
    <property type="entry name" value="Glycoside hydrolase/deacetylase"/>
    <property type="match status" value="1"/>
</dbReference>
<keyword evidence="3" id="KW-0808">Transferase</keyword>
<gene>
    <name evidence="7" type="ORF">GCM10009539_52630</name>
</gene>
<dbReference type="InterPro" id="IPR011330">
    <property type="entry name" value="Glyco_hydro/deAcase_b/a-brl"/>
</dbReference>
<dbReference type="InterPro" id="IPR002509">
    <property type="entry name" value="NODB_dom"/>
</dbReference>
<keyword evidence="5" id="KW-1133">Transmembrane helix</keyword>
<keyword evidence="5" id="KW-0812">Transmembrane</keyword>
<organism evidence="7 8">
    <name type="scientific">Cryptosporangium japonicum</name>
    <dbReference type="NCBI Taxonomy" id="80872"/>
    <lineage>
        <taxon>Bacteria</taxon>
        <taxon>Bacillati</taxon>
        <taxon>Actinomycetota</taxon>
        <taxon>Actinomycetes</taxon>
        <taxon>Cryptosporangiales</taxon>
        <taxon>Cryptosporangiaceae</taxon>
        <taxon>Cryptosporangium</taxon>
    </lineage>
</organism>
<feature type="transmembrane region" description="Helical" evidence="5">
    <location>
        <begin position="662"/>
        <end position="688"/>
    </location>
</feature>
<dbReference type="PROSITE" id="PS51677">
    <property type="entry name" value="NODB"/>
    <property type="match status" value="1"/>
</dbReference>
<dbReference type="PANTHER" id="PTHR43630">
    <property type="entry name" value="POLY-BETA-1,6-N-ACETYL-D-GLUCOSAMINE SYNTHASE"/>
    <property type="match status" value="1"/>
</dbReference>
<dbReference type="Proteomes" id="UP001500967">
    <property type="component" value="Unassembled WGS sequence"/>
</dbReference>
<dbReference type="SUPFAM" id="SSF53448">
    <property type="entry name" value="Nucleotide-diphospho-sugar transferases"/>
    <property type="match status" value="1"/>
</dbReference>
<feature type="transmembrane region" description="Helical" evidence="5">
    <location>
        <begin position="694"/>
        <end position="714"/>
    </location>
</feature>
<keyword evidence="8" id="KW-1185">Reference proteome</keyword>
<comment type="caution">
    <text evidence="7">The sequence shown here is derived from an EMBL/GenBank/DDBJ whole genome shotgun (WGS) entry which is preliminary data.</text>
</comment>
<evidence type="ECO:0000256" key="3">
    <source>
        <dbReference type="ARBA" id="ARBA00022679"/>
    </source>
</evidence>
<keyword evidence="2" id="KW-0328">Glycosyltransferase</keyword>
<dbReference type="RefSeq" id="WP_344651590.1">
    <property type="nucleotide sequence ID" value="NZ_BAAAGX010000020.1"/>
</dbReference>
<feature type="domain" description="NodB homology" evidence="6">
    <location>
        <begin position="133"/>
        <end position="320"/>
    </location>
</feature>
<dbReference type="Gene3D" id="3.90.550.10">
    <property type="entry name" value="Spore Coat Polysaccharide Biosynthesis Protein SpsA, Chain A"/>
    <property type="match status" value="1"/>
</dbReference>
<dbReference type="InterPro" id="IPR029044">
    <property type="entry name" value="Nucleotide-diphossugar_trans"/>
</dbReference>
<feature type="transmembrane region" description="Helical" evidence="5">
    <location>
        <begin position="67"/>
        <end position="87"/>
    </location>
</feature>
<dbReference type="PANTHER" id="PTHR43630:SF1">
    <property type="entry name" value="POLY-BETA-1,6-N-ACETYL-D-GLUCOSAMINE SYNTHASE"/>
    <property type="match status" value="1"/>
</dbReference>
<evidence type="ECO:0000256" key="2">
    <source>
        <dbReference type="ARBA" id="ARBA00022676"/>
    </source>
</evidence>
<accession>A0ABP3EG80</accession>
<dbReference type="CDD" id="cd06423">
    <property type="entry name" value="CESA_like"/>
    <property type="match status" value="1"/>
</dbReference>
<sequence>MARSDRPDPAEPVRGEPDTPPIPSAPPTFDTEEPRPPAAWRFRRGLRNRTPSPHEEMRGERKARGRVPLVVILLVFLCAILFLNAVATASVGASSTVHEAGSSTDVPDQITDGGPVIDTTLGRTTSSFRMKEKTIALTFDDGPDPTWTPKILDVLKKHDIDATFFMVGARITEDPAMVERVHREGNEIGIHTFTHRDMSTIGAWERRLQYSATQMAVVGATGDTTSLLRFPYSSTADAIDNTYWPIIKEAGGLGYVTVVADVDGEDWARPGVGKIVENATPEGGKGAAVLMHDAGGNRAETVAALDLYIPKMKKLGYTFTTLSEGIDFGATDVTAEVHRDATHSELLRGRAVLYGIWLAHQFVLVCTALILIVGVLTVGRLALMLLLTVRHLATRRKAYTEPVTLPVTVVVPAYNESAGIEAAVRSLAASDYVGRDADGNEVPVKVVVVDDGSTDRTADLVEALRFPNVKVIRVANGGKARALNIGAAETDYPIVVMVDGDTLFEPGSISALARPFADPAVGAVAGNVKVGNRGSLLGRWQHIEYVTGFAVDRRAYEIMRCMPTVPGAIGAFRREALAQAGGVSDDTLAEDTDLTMALSRAGWRVVYQDQARAWTETPATIGQLATQRYRWTYGTMQAMWKHRGAFLDRGPSGRFGRIGLPFLALFGVVLPLLAPLIDIFLIYGLLYYDAGLTVVGWLGMLAVQLIIAVVAFRLDQEPLRPLWAFPLQQIVYRQLMYVVLIQSVATALTGARLRWQKLRRTGNVSTAG</sequence>
<feature type="transmembrane region" description="Helical" evidence="5">
    <location>
        <begin position="362"/>
        <end position="387"/>
    </location>
</feature>
<name>A0ABP3EG80_9ACTN</name>